<organism evidence="5 6">
    <name type="scientific">Jiella pacifica</name>
    <dbReference type="NCBI Taxonomy" id="2696469"/>
    <lineage>
        <taxon>Bacteria</taxon>
        <taxon>Pseudomonadati</taxon>
        <taxon>Pseudomonadota</taxon>
        <taxon>Alphaproteobacteria</taxon>
        <taxon>Hyphomicrobiales</taxon>
        <taxon>Aurantimonadaceae</taxon>
        <taxon>Jiella</taxon>
    </lineage>
</organism>
<dbReference type="InterPro" id="IPR013750">
    <property type="entry name" value="GHMP_kinase_C_dom"/>
</dbReference>
<evidence type="ECO:0000259" key="3">
    <source>
        <dbReference type="Pfam" id="PF00288"/>
    </source>
</evidence>
<reference evidence="5 6" key="1">
    <citation type="submission" date="2020-01" db="EMBL/GenBank/DDBJ databases">
        <title>Jiella pacifica sp. nov.</title>
        <authorList>
            <person name="Xue Z."/>
            <person name="Zhu S."/>
            <person name="Chen J."/>
            <person name="Yang J."/>
        </authorList>
    </citation>
    <scope>NUCLEOTIDE SEQUENCE [LARGE SCALE GENOMIC DNA]</scope>
    <source>
        <strain evidence="5 6">40Bstr34</strain>
    </source>
</reference>
<feature type="domain" description="GHMP kinase N-terminal" evidence="3">
    <location>
        <begin position="86"/>
        <end position="161"/>
    </location>
</feature>
<dbReference type="Pfam" id="PF08544">
    <property type="entry name" value="GHMP_kinases_C"/>
    <property type="match status" value="1"/>
</dbReference>
<feature type="domain" description="GHMP kinase C-terminal" evidence="4">
    <location>
        <begin position="236"/>
        <end position="316"/>
    </location>
</feature>
<dbReference type="SUPFAM" id="SSF54211">
    <property type="entry name" value="Ribosomal protein S5 domain 2-like"/>
    <property type="match status" value="1"/>
</dbReference>
<dbReference type="PIRSF" id="PIRSF004884">
    <property type="entry name" value="Sugar_kin_arch"/>
    <property type="match status" value="1"/>
</dbReference>
<dbReference type="EMBL" id="JAAAMG010000009">
    <property type="protein sequence ID" value="NDW05244.1"/>
    <property type="molecule type" value="Genomic_DNA"/>
</dbReference>
<dbReference type="PANTHER" id="PTHR20861:SF6">
    <property type="entry name" value="BETA-RIBOFURANOSYLPHENOL 5'-PHOSPHATE SYNTHASE"/>
    <property type="match status" value="1"/>
</dbReference>
<gene>
    <name evidence="5" type="ORF">GTK09_12490</name>
</gene>
<proteinExistence type="predicted"/>
<dbReference type="NCBIfam" id="TIGR00144">
    <property type="entry name" value="beta_RFAP_syn"/>
    <property type="match status" value="1"/>
</dbReference>
<keyword evidence="2 5" id="KW-0418">Kinase</keyword>
<dbReference type="Proteomes" id="UP000469011">
    <property type="component" value="Unassembled WGS sequence"/>
</dbReference>
<dbReference type="AlphaFoldDB" id="A0A6N9T1M2"/>
<dbReference type="Pfam" id="PF00288">
    <property type="entry name" value="GHMP_kinases_N"/>
    <property type="match status" value="1"/>
</dbReference>
<evidence type="ECO:0000313" key="5">
    <source>
        <dbReference type="EMBL" id="NDW05244.1"/>
    </source>
</evidence>
<dbReference type="GO" id="GO:0005524">
    <property type="term" value="F:ATP binding"/>
    <property type="evidence" value="ECO:0007669"/>
    <property type="project" value="InterPro"/>
</dbReference>
<dbReference type="InterPro" id="IPR004422">
    <property type="entry name" value="RFAP_synthase"/>
</dbReference>
<protein>
    <submittedName>
        <fullName evidence="5">GHMP kinase</fullName>
    </submittedName>
</protein>
<evidence type="ECO:0000313" key="6">
    <source>
        <dbReference type="Proteomes" id="UP000469011"/>
    </source>
</evidence>
<name>A0A6N9T1M2_9HYPH</name>
<comment type="caution">
    <text evidence="5">The sequence shown here is derived from an EMBL/GenBank/DDBJ whole genome shotgun (WGS) entry which is preliminary data.</text>
</comment>
<dbReference type="InterPro" id="IPR020568">
    <property type="entry name" value="Ribosomal_Su5_D2-typ_SF"/>
</dbReference>
<evidence type="ECO:0000256" key="2">
    <source>
        <dbReference type="ARBA" id="ARBA00022777"/>
    </source>
</evidence>
<dbReference type="GO" id="GO:0016301">
    <property type="term" value="F:kinase activity"/>
    <property type="evidence" value="ECO:0007669"/>
    <property type="project" value="UniProtKB-KW"/>
</dbReference>
<evidence type="ECO:0000259" key="4">
    <source>
        <dbReference type="Pfam" id="PF08544"/>
    </source>
</evidence>
<evidence type="ECO:0000256" key="1">
    <source>
        <dbReference type="ARBA" id="ARBA00022679"/>
    </source>
</evidence>
<dbReference type="InterPro" id="IPR006204">
    <property type="entry name" value="GHMP_kinase_N_dom"/>
</dbReference>
<accession>A0A6N9T1M2</accession>
<dbReference type="PANTHER" id="PTHR20861">
    <property type="entry name" value="HOMOSERINE/4-DIPHOSPHOCYTIDYL-2-C-METHYL-D-ERYTHRITOL KINASE"/>
    <property type="match status" value="1"/>
</dbReference>
<dbReference type="Gene3D" id="3.30.230.10">
    <property type="match status" value="1"/>
</dbReference>
<dbReference type="InterPro" id="IPR014721">
    <property type="entry name" value="Ribsml_uS5_D2-typ_fold_subgr"/>
</dbReference>
<keyword evidence="1" id="KW-0808">Transferase</keyword>
<keyword evidence="6" id="KW-1185">Reference proteome</keyword>
<sequence>MEFLPCPDVRASNNRTRALRRQDIFLIDDVVTVSAPARLHLGFLDPGGSLGRRFGGIGLALDAPSTTIRIRRAASDRVFGESIERAAHHLVRLREALGIAGAHELDVASAIPPHAGLGSGTQLALAIACGLRRLEGLPLDPASDATLLGRGSRSGLGVAFVTGGGVAVDGGKGGSELPPPLIAHLDFPEAWRAVLVIDPNDVGFHGQDELDAFAALPPFPEAHAARICQLVLMRALPGLAESDLPAFGAAIAEIQQKVGAHFASAQGGVFTSRRVAAACEWLAANGAHGIGQSSWGPTGFAFCESAAAADRLVGRLVATGLGEGLDIRIARGRNRGIEIDPPPAM</sequence>